<evidence type="ECO:0000259" key="1">
    <source>
        <dbReference type="PROSITE" id="PS50041"/>
    </source>
</evidence>
<dbReference type="EMBL" id="GEBQ01012614">
    <property type="protein sequence ID" value="JAT27363.1"/>
    <property type="molecule type" value="Transcribed_RNA"/>
</dbReference>
<sequence>SESANFTEAASACAWEGGQLASVTSAERTNHLSALVASLGPAKTLHVAYVGMHDREQEGTFVTLADEPLNCFPFRGWAPGHPRAHLPTEDCVVLTLGAVGVS</sequence>
<dbReference type="SUPFAM" id="SSF56436">
    <property type="entry name" value="C-type lectin-like"/>
    <property type="match status" value="1"/>
</dbReference>
<dbReference type="InterPro" id="IPR016187">
    <property type="entry name" value="CTDL_fold"/>
</dbReference>
<reference evidence="2" key="1">
    <citation type="submission" date="2015-11" db="EMBL/GenBank/DDBJ databases">
        <title>De novo transcriptome assembly of four potential Pierce s Disease insect vectors from Arizona vineyards.</title>
        <authorList>
            <person name="Tassone E.E."/>
        </authorList>
    </citation>
    <scope>NUCLEOTIDE SEQUENCE</scope>
</reference>
<dbReference type="PROSITE" id="PS50041">
    <property type="entry name" value="C_TYPE_LECTIN_2"/>
    <property type="match status" value="1"/>
</dbReference>
<gene>
    <name evidence="2" type="ORF">g.54562</name>
</gene>
<feature type="non-terminal residue" evidence="2">
    <location>
        <position position="1"/>
    </location>
</feature>
<dbReference type="Gene3D" id="3.10.100.10">
    <property type="entry name" value="Mannose-Binding Protein A, subunit A"/>
    <property type="match status" value="1"/>
</dbReference>
<feature type="domain" description="C-type lectin" evidence="1">
    <location>
        <begin position="1"/>
        <end position="97"/>
    </location>
</feature>
<protein>
    <recommendedName>
        <fullName evidence="1">C-type lectin domain-containing protein</fullName>
    </recommendedName>
</protein>
<evidence type="ECO:0000313" key="2">
    <source>
        <dbReference type="EMBL" id="JAT27363.1"/>
    </source>
</evidence>
<name>A0A1B6LUM3_9HEMI</name>
<dbReference type="InterPro" id="IPR016186">
    <property type="entry name" value="C-type_lectin-like/link_sf"/>
</dbReference>
<proteinExistence type="predicted"/>
<organism evidence="2">
    <name type="scientific">Graphocephala atropunctata</name>
    <dbReference type="NCBI Taxonomy" id="36148"/>
    <lineage>
        <taxon>Eukaryota</taxon>
        <taxon>Metazoa</taxon>
        <taxon>Ecdysozoa</taxon>
        <taxon>Arthropoda</taxon>
        <taxon>Hexapoda</taxon>
        <taxon>Insecta</taxon>
        <taxon>Pterygota</taxon>
        <taxon>Neoptera</taxon>
        <taxon>Paraneoptera</taxon>
        <taxon>Hemiptera</taxon>
        <taxon>Auchenorrhyncha</taxon>
        <taxon>Membracoidea</taxon>
        <taxon>Cicadellidae</taxon>
        <taxon>Cicadellinae</taxon>
        <taxon>Cicadellini</taxon>
        <taxon>Graphocephala</taxon>
    </lineage>
</organism>
<dbReference type="AlphaFoldDB" id="A0A1B6LUM3"/>
<dbReference type="InterPro" id="IPR001304">
    <property type="entry name" value="C-type_lectin-like"/>
</dbReference>
<dbReference type="Pfam" id="PF00059">
    <property type="entry name" value="Lectin_C"/>
    <property type="match status" value="1"/>
</dbReference>
<accession>A0A1B6LUM3</accession>